<dbReference type="Proteomes" id="UP001152484">
    <property type="component" value="Unassembled WGS sequence"/>
</dbReference>
<keyword evidence="3" id="KW-1185">Reference proteome</keyword>
<gene>
    <name evidence="2" type="ORF">CEURO_LOCUS6671</name>
</gene>
<evidence type="ECO:0000313" key="3">
    <source>
        <dbReference type="Proteomes" id="UP001152484"/>
    </source>
</evidence>
<feature type="domain" description="Reverse transcriptase Ty1/copia-type" evidence="1">
    <location>
        <begin position="11"/>
        <end position="253"/>
    </location>
</feature>
<reference evidence="2" key="1">
    <citation type="submission" date="2022-07" db="EMBL/GenBank/DDBJ databases">
        <authorList>
            <person name="Macas J."/>
            <person name="Novak P."/>
            <person name="Neumann P."/>
        </authorList>
    </citation>
    <scope>NUCLEOTIDE SEQUENCE</scope>
</reference>
<dbReference type="PANTHER" id="PTHR11439">
    <property type="entry name" value="GAG-POL-RELATED RETROTRANSPOSON"/>
    <property type="match status" value="1"/>
</dbReference>
<dbReference type="SUPFAM" id="SSF56672">
    <property type="entry name" value="DNA/RNA polymerases"/>
    <property type="match status" value="1"/>
</dbReference>
<comment type="caution">
    <text evidence="2">The sequence shown here is derived from an EMBL/GenBank/DDBJ whole genome shotgun (WGS) entry which is preliminary data.</text>
</comment>
<dbReference type="OrthoDB" id="414945at2759"/>
<dbReference type="Pfam" id="PF07727">
    <property type="entry name" value="RVT_2"/>
    <property type="match status" value="1"/>
</dbReference>
<sequence>MDEEYATLQRNNTWELVPRNHHTPITCKWLFRVKRNVDASVSRFKARLVARGFLQQPGRDYTETFSPVTKLATIRIILTIALSQNWDIRQLDVNNAFLHGSLTEEVYLTQPQGYVDPARPTHVCRLRKALYGLKQAPRAWYMELSRFLMQMGFRKSQADNSLFIYSHGGTLLYFLVYVDDIVLTGNSQRALDQFVGQLTTHFSVKDLGRLHHFLGIEVIPTPTGVFLSQRQYILHILDNCKMSSEKDATTPMSSTLVESVADSPPMADPQLYRRALGLLQYLAFTRPDLSFSINRLSQYMHHPSEHHWQAVKRILRYLKGTINFGLFLRRNCSLNLTAFSDSNWGNILDVGRSTTAYVLYLGSNIISWKSAKQKCVSRSSTEAEYRAVAHATAELLWVQNILRELRISISQPPVLYCDNQGTTYVCANPVFHSRMKHLALDYFFVRELVEQGALKVQHISTKL</sequence>
<proteinExistence type="predicted"/>
<dbReference type="AlphaFoldDB" id="A0A9P1E4T5"/>
<dbReference type="InterPro" id="IPR013103">
    <property type="entry name" value="RVT_2"/>
</dbReference>
<dbReference type="EMBL" id="CAMAPE010000010">
    <property type="protein sequence ID" value="CAH9078354.1"/>
    <property type="molecule type" value="Genomic_DNA"/>
</dbReference>
<organism evidence="2 3">
    <name type="scientific">Cuscuta europaea</name>
    <name type="common">European dodder</name>
    <dbReference type="NCBI Taxonomy" id="41803"/>
    <lineage>
        <taxon>Eukaryota</taxon>
        <taxon>Viridiplantae</taxon>
        <taxon>Streptophyta</taxon>
        <taxon>Embryophyta</taxon>
        <taxon>Tracheophyta</taxon>
        <taxon>Spermatophyta</taxon>
        <taxon>Magnoliopsida</taxon>
        <taxon>eudicotyledons</taxon>
        <taxon>Gunneridae</taxon>
        <taxon>Pentapetalae</taxon>
        <taxon>asterids</taxon>
        <taxon>lamiids</taxon>
        <taxon>Solanales</taxon>
        <taxon>Convolvulaceae</taxon>
        <taxon>Cuscuteae</taxon>
        <taxon>Cuscuta</taxon>
        <taxon>Cuscuta subgen. Cuscuta</taxon>
    </lineage>
</organism>
<accession>A0A9P1E4T5</accession>
<dbReference type="CDD" id="cd09272">
    <property type="entry name" value="RNase_HI_RT_Ty1"/>
    <property type="match status" value="1"/>
</dbReference>
<protein>
    <recommendedName>
        <fullName evidence="1">Reverse transcriptase Ty1/copia-type domain-containing protein</fullName>
    </recommendedName>
</protein>
<name>A0A9P1E4T5_CUSEU</name>
<dbReference type="InterPro" id="IPR043502">
    <property type="entry name" value="DNA/RNA_pol_sf"/>
</dbReference>
<dbReference type="PANTHER" id="PTHR11439:SF450">
    <property type="entry name" value="REVERSE TRANSCRIPTASE TY1_COPIA-TYPE DOMAIN-CONTAINING PROTEIN"/>
    <property type="match status" value="1"/>
</dbReference>
<evidence type="ECO:0000313" key="2">
    <source>
        <dbReference type="EMBL" id="CAH9078354.1"/>
    </source>
</evidence>
<evidence type="ECO:0000259" key="1">
    <source>
        <dbReference type="Pfam" id="PF07727"/>
    </source>
</evidence>